<dbReference type="AlphaFoldDB" id="A0A6A6LVN4"/>
<organism evidence="6 7">
    <name type="scientific">Hevea brasiliensis</name>
    <name type="common">Para rubber tree</name>
    <name type="synonym">Siphonia brasiliensis</name>
    <dbReference type="NCBI Taxonomy" id="3981"/>
    <lineage>
        <taxon>Eukaryota</taxon>
        <taxon>Viridiplantae</taxon>
        <taxon>Streptophyta</taxon>
        <taxon>Embryophyta</taxon>
        <taxon>Tracheophyta</taxon>
        <taxon>Spermatophyta</taxon>
        <taxon>Magnoliopsida</taxon>
        <taxon>eudicotyledons</taxon>
        <taxon>Gunneridae</taxon>
        <taxon>Pentapetalae</taxon>
        <taxon>rosids</taxon>
        <taxon>fabids</taxon>
        <taxon>Malpighiales</taxon>
        <taxon>Euphorbiaceae</taxon>
        <taxon>Crotonoideae</taxon>
        <taxon>Micrandreae</taxon>
        <taxon>Hevea</taxon>
    </lineage>
</organism>
<dbReference type="InterPro" id="IPR001480">
    <property type="entry name" value="Bulb-type_lectin_dom"/>
</dbReference>
<proteinExistence type="predicted"/>
<evidence type="ECO:0000259" key="5">
    <source>
        <dbReference type="PROSITE" id="PS50927"/>
    </source>
</evidence>
<evidence type="ECO:0000256" key="3">
    <source>
        <dbReference type="ARBA" id="ARBA00023180"/>
    </source>
</evidence>
<accession>A0A6A6LVN4</accession>
<evidence type="ECO:0000313" key="7">
    <source>
        <dbReference type="Proteomes" id="UP000467840"/>
    </source>
</evidence>
<dbReference type="PANTHER" id="PTHR32444:SF198">
    <property type="entry name" value="BULB-TYPE LECTIN DOMAIN-CONTAINING PROTEIN"/>
    <property type="match status" value="1"/>
</dbReference>
<dbReference type="InterPro" id="IPR036426">
    <property type="entry name" value="Bulb-type_lectin_dom_sf"/>
</dbReference>
<keyword evidence="7" id="KW-1185">Reference proteome</keyword>
<gene>
    <name evidence="6" type="ORF">GH714_001312</name>
</gene>
<dbReference type="PANTHER" id="PTHR32444">
    <property type="entry name" value="BULB-TYPE LECTIN DOMAIN-CONTAINING PROTEIN"/>
    <property type="match status" value="1"/>
</dbReference>
<dbReference type="SUPFAM" id="SSF51110">
    <property type="entry name" value="alpha-D-mannose-specific plant lectins"/>
    <property type="match status" value="1"/>
</dbReference>
<feature type="region of interest" description="Disordered" evidence="4">
    <location>
        <begin position="88"/>
        <end position="116"/>
    </location>
</feature>
<evidence type="ECO:0000256" key="2">
    <source>
        <dbReference type="ARBA" id="ARBA00023157"/>
    </source>
</evidence>
<keyword evidence="2" id="KW-1015">Disulfide bond</keyword>
<keyword evidence="1" id="KW-0732">Signal</keyword>
<comment type="caution">
    <text evidence="6">The sequence shown here is derived from an EMBL/GenBank/DDBJ whole genome shotgun (WGS) entry which is preliminary data.</text>
</comment>
<feature type="compositionally biased region" description="Polar residues" evidence="4">
    <location>
        <begin position="98"/>
        <end position="115"/>
    </location>
</feature>
<name>A0A6A6LVN4_HEVBR</name>
<dbReference type="EMBL" id="JAAGAX010000008">
    <property type="protein sequence ID" value="KAF2305044.1"/>
    <property type="molecule type" value="Genomic_DNA"/>
</dbReference>
<reference evidence="6 7" key="1">
    <citation type="journal article" date="2020" name="Mol. Plant">
        <title>The Chromosome-Based Rubber Tree Genome Provides New Insights into Spurge Genome Evolution and Rubber Biosynthesis.</title>
        <authorList>
            <person name="Liu J."/>
            <person name="Shi C."/>
            <person name="Shi C.C."/>
            <person name="Li W."/>
            <person name="Zhang Q.J."/>
            <person name="Zhang Y."/>
            <person name="Li K."/>
            <person name="Lu H.F."/>
            <person name="Shi C."/>
            <person name="Zhu S.T."/>
            <person name="Xiao Z.Y."/>
            <person name="Nan H."/>
            <person name="Yue Y."/>
            <person name="Zhu X.G."/>
            <person name="Wu Y."/>
            <person name="Hong X.N."/>
            <person name="Fan G.Y."/>
            <person name="Tong Y."/>
            <person name="Zhang D."/>
            <person name="Mao C.L."/>
            <person name="Liu Y.L."/>
            <person name="Hao S.J."/>
            <person name="Liu W.Q."/>
            <person name="Lv M.Q."/>
            <person name="Zhang H.B."/>
            <person name="Liu Y."/>
            <person name="Hu-Tang G.R."/>
            <person name="Wang J.P."/>
            <person name="Wang J.H."/>
            <person name="Sun Y.H."/>
            <person name="Ni S.B."/>
            <person name="Chen W.B."/>
            <person name="Zhang X.C."/>
            <person name="Jiao Y.N."/>
            <person name="Eichler E.E."/>
            <person name="Li G.H."/>
            <person name="Liu X."/>
            <person name="Gao L.Z."/>
        </authorList>
    </citation>
    <scope>NUCLEOTIDE SEQUENCE [LARGE SCALE GENOMIC DNA]</scope>
    <source>
        <strain evidence="7">cv. GT1</strain>
        <tissue evidence="6">Leaf</tissue>
    </source>
</reference>
<dbReference type="Pfam" id="PF01453">
    <property type="entry name" value="B_lectin"/>
    <property type="match status" value="1"/>
</dbReference>
<dbReference type="PROSITE" id="PS50927">
    <property type="entry name" value="BULB_LECTIN"/>
    <property type="match status" value="1"/>
</dbReference>
<evidence type="ECO:0000256" key="1">
    <source>
        <dbReference type="ARBA" id="ARBA00022729"/>
    </source>
</evidence>
<evidence type="ECO:0000256" key="4">
    <source>
        <dbReference type="SAM" id="MobiDB-lite"/>
    </source>
</evidence>
<sequence>MTTNVQTQAKPLKDSSGVVKISDDGNLLVLNGKQEVLWSTHISNLAVNSSRAYLTDTGNFILQGDAAGSMWESFWQPSDTMVQAMGLDVNGKRGKGPQLTSSENPSDPSIGSSSVDCDANRIPEFFIWNDSKPLEKYSMERSEHYWIWNS</sequence>
<dbReference type="Proteomes" id="UP000467840">
    <property type="component" value="Chromosome 9"/>
</dbReference>
<protein>
    <recommendedName>
        <fullName evidence="5">Bulb-type lectin domain-containing protein</fullName>
    </recommendedName>
</protein>
<feature type="domain" description="Bulb-type lectin" evidence="5">
    <location>
        <begin position="1"/>
        <end position="75"/>
    </location>
</feature>
<dbReference type="Gene3D" id="2.90.10.10">
    <property type="entry name" value="Bulb-type lectin domain"/>
    <property type="match status" value="1"/>
</dbReference>
<evidence type="ECO:0000313" key="6">
    <source>
        <dbReference type="EMBL" id="KAF2305044.1"/>
    </source>
</evidence>
<keyword evidence="3" id="KW-0325">Glycoprotein</keyword>